<evidence type="ECO:0000256" key="1">
    <source>
        <dbReference type="SAM" id="Phobius"/>
    </source>
</evidence>
<keyword evidence="1" id="KW-0472">Membrane</keyword>
<name>A0AAE0ZP00_9GAST</name>
<dbReference type="Proteomes" id="UP001283361">
    <property type="component" value="Unassembled WGS sequence"/>
</dbReference>
<protein>
    <submittedName>
        <fullName evidence="2">Uncharacterized protein</fullName>
    </submittedName>
</protein>
<keyword evidence="1" id="KW-0812">Transmembrane</keyword>
<reference evidence="2" key="1">
    <citation type="journal article" date="2023" name="G3 (Bethesda)">
        <title>A reference genome for the long-term kleptoplast-retaining sea slug Elysia crispata morphotype clarki.</title>
        <authorList>
            <person name="Eastman K.E."/>
            <person name="Pendleton A.L."/>
            <person name="Shaikh M.A."/>
            <person name="Suttiyut T."/>
            <person name="Ogas R."/>
            <person name="Tomko P."/>
            <person name="Gavelis G."/>
            <person name="Widhalm J.R."/>
            <person name="Wisecaver J.H."/>
        </authorList>
    </citation>
    <scope>NUCLEOTIDE SEQUENCE</scope>
    <source>
        <strain evidence="2">ECLA1</strain>
    </source>
</reference>
<dbReference type="EMBL" id="JAWDGP010003572">
    <property type="protein sequence ID" value="KAK3772973.1"/>
    <property type="molecule type" value="Genomic_DNA"/>
</dbReference>
<proteinExistence type="predicted"/>
<keyword evidence="1" id="KW-1133">Transmembrane helix</keyword>
<evidence type="ECO:0000313" key="2">
    <source>
        <dbReference type="EMBL" id="KAK3772973.1"/>
    </source>
</evidence>
<comment type="caution">
    <text evidence="2">The sequence shown here is derived from an EMBL/GenBank/DDBJ whole genome shotgun (WGS) entry which is preliminary data.</text>
</comment>
<accession>A0AAE0ZP00</accession>
<dbReference type="AlphaFoldDB" id="A0AAE0ZP00"/>
<feature type="transmembrane region" description="Helical" evidence="1">
    <location>
        <begin position="50"/>
        <end position="69"/>
    </location>
</feature>
<gene>
    <name evidence="2" type="ORF">RRG08_036307</name>
</gene>
<organism evidence="2 3">
    <name type="scientific">Elysia crispata</name>
    <name type="common">lettuce slug</name>
    <dbReference type="NCBI Taxonomy" id="231223"/>
    <lineage>
        <taxon>Eukaryota</taxon>
        <taxon>Metazoa</taxon>
        <taxon>Spiralia</taxon>
        <taxon>Lophotrochozoa</taxon>
        <taxon>Mollusca</taxon>
        <taxon>Gastropoda</taxon>
        <taxon>Heterobranchia</taxon>
        <taxon>Euthyneura</taxon>
        <taxon>Panpulmonata</taxon>
        <taxon>Sacoglossa</taxon>
        <taxon>Placobranchoidea</taxon>
        <taxon>Plakobranchidae</taxon>
        <taxon>Elysia</taxon>
    </lineage>
</organism>
<keyword evidence="3" id="KW-1185">Reference proteome</keyword>
<evidence type="ECO:0000313" key="3">
    <source>
        <dbReference type="Proteomes" id="UP001283361"/>
    </source>
</evidence>
<sequence length="177" mass="19841">MSRPSRVNLPGWFAYEMPLSKKDEEQEEESFLAIRYFGELGDKEIKGLDLALLLLLFVIFLSASCVSFLTTRTDEFSLYYSISTRTVSYQKIAVASATSGRQSVRIHDKSTVISIGVPALLRPRFLLSPLESHWIGHSVLGGDSIGRHQRLGPSGIELFSIAQGWLYRLALDHISLH</sequence>